<feature type="domain" description="Symplekin/Pta1 N-terminal" evidence="6">
    <location>
        <begin position="179"/>
        <end position="302"/>
    </location>
</feature>
<keyword evidence="3" id="KW-0539">Nucleus</keyword>
<evidence type="ECO:0000313" key="9">
    <source>
        <dbReference type="Proteomes" id="UP001165085"/>
    </source>
</evidence>
<feature type="coiled-coil region" evidence="4">
    <location>
        <begin position="960"/>
        <end position="987"/>
    </location>
</feature>
<protein>
    <recommendedName>
        <fullName evidence="10">Symplekin</fullName>
    </recommendedName>
</protein>
<evidence type="ECO:0000256" key="3">
    <source>
        <dbReference type="ARBA" id="ARBA00023242"/>
    </source>
</evidence>
<evidence type="ECO:0008006" key="10">
    <source>
        <dbReference type="Google" id="ProtNLM"/>
    </source>
</evidence>
<feature type="region of interest" description="Disordered" evidence="5">
    <location>
        <begin position="260"/>
        <end position="280"/>
    </location>
</feature>
<evidence type="ECO:0000259" key="6">
    <source>
        <dbReference type="Pfam" id="PF11935"/>
    </source>
</evidence>
<dbReference type="Pfam" id="PF11935">
    <property type="entry name" value="SYMPK_PTA1_N"/>
    <property type="match status" value="1"/>
</dbReference>
<feature type="domain" description="Symplekin C-terminal" evidence="7">
    <location>
        <begin position="1118"/>
        <end position="1312"/>
    </location>
</feature>
<comment type="caution">
    <text evidence="8">The sequence shown here is derived from an EMBL/GenBank/DDBJ whole genome shotgun (WGS) entry which is preliminary data.</text>
</comment>
<reference evidence="9" key="1">
    <citation type="journal article" date="2023" name="Commun. Biol.">
        <title>Genome analysis of Parmales, the sister group of diatoms, reveals the evolutionary specialization of diatoms from phago-mixotrophs to photoautotrophs.</title>
        <authorList>
            <person name="Ban H."/>
            <person name="Sato S."/>
            <person name="Yoshikawa S."/>
            <person name="Yamada K."/>
            <person name="Nakamura Y."/>
            <person name="Ichinomiya M."/>
            <person name="Sato N."/>
            <person name="Blanc-Mathieu R."/>
            <person name="Endo H."/>
            <person name="Kuwata A."/>
            <person name="Ogata H."/>
        </authorList>
    </citation>
    <scope>NUCLEOTIDE SEQUENCE [LARGE SCALE GENOMIC DNA]</scope>
    <source>
        <strain evidence="9">NIES 3701</strain>
    </source>
</reference>
<dbReference type="InterPro" id="IPR022075">
    <property type="entry name" value="Symplekin_C"/>
</dbReference>
<proteinExistence type="predicted"/>
<evidence type="ECO:0000256" key="2">
    <source>
        <dbReference type="ARBA" id="ARBA00022664"/>
    </source>
</evidence>
<gene>
    <name evidence="8" type="ORF">TrST_g10309</name>
</gene>
<dbReference type="GO" id="GO:0005847">
    <property type="term" value="C:mRNA cleavage and polyadenylation specificity factor complex"/>
    <property type="evidence" value="ECO:0007669"/>
    <property type="project" value="TreeGrafter"/>
</dbReference>
<dbReference type="OrthoDB" id="331600at2759"/>
<evidence type="ECO:0000259" key="7">
    <source>
        <dbReference type="Pfam" id="PF12295"/>
    </source>
</evidence>
<name>A0A9W7BD49_9STRA</name>
<feature type="compositionally biased region" description="Gly residues" evidence="5">
    <location>
        <begin position="661"/>
        <end position="671"/>
    </location>
</feature>
<dbReference type="Gene3D" id="1.25.10.10">
    <property type="entry name" value="Leucine-rich Repeat Variant"/>
    <property type="match status" value="1"/>
</dbReference>
<accession>A0A9W7BD49</accession>
<evidence type="ECO:0000313" key="8">
    <source>
        <dbReference type="EMBL" id="GMH88242.1"/>
    </source>
</evidence>
<keyword evidence="9" id="KW-1185">Reference proteome</keyword>
<evidence type="ECO:0000256" key="1">
    <source>
        <dbReference type="ARBA" id="ARBA00004123"/>
    </source>
</evidence>
<dbReference type="InterPro" id="IPR011989">
    <property type="entry name" value="ARM-like"/>
</dbReference>
<evidence type="ECO:0000256" key="5">
    <source>
        <dbReference type="SAM" id="MobiDB-lite"/>
    </source>
</evidence>
<dbReference type="Proteomes" id="UP001165085">
    <property type="component" value="Unassembled WGS sequence"/>
</dbReference>
<dbReference type="GO" id="GO:0006397">
    <property type="term" value="P:mRNA processing"/>
    <property type="evidence" value="ECO:0007669"/>
    <property type="project" value="UniProtKB-KW"/>
</dbReference>
<dbReference type="PANTHER" id="PTHR15245">
    <property type="entry name" value="SYMPLEKIN-RELATED"/>
    <property type="match status" value="1"/>
</dbReference>
<feature type="region of interest" description="Disordered" evidence="5">
    <location>
        <begin position="649"/>
        <end position="673"/>
    </location>
</feature>
<keyword evidence="2" id="KW-0507">mRNA processing</keyword>
<sequence>MATDLNTLRSNLADRLDDFRQSNSPLSSLKTLIQAAVELCAHTASTNATKRADELFDEDSSKTRFQYRVEQFNYHYSELNATMAYTTMLQVAQTDPVPSRRVASLYFFQESYKAQNSPSSFLTPTPNADPIVTSGTLPLQQFLSIRREREIELLQKWVTSASYCISSNLSDSASNSSLATSAVLSANSLFKPALRCISSAIVASEDAAATALYNPLMRLIRTILDKLLNQTTHETNDNLRSACIKFTENVILCFSNKNPQSQKVKKGKNSGNEDDFSLEDLPDGHSNISKKHLSSVGDDCFTCLRGWVETGGQVAIVKMEEDAYSELEFIKTAKNSFLLAEQEDSPPEFAWQLRMKSYAMAINAFAIAGSTRIVHFSAAAKTLARLTMDPPKGSPTGLSSKAGVQSTVAAIRASTLKLLRNPLSVASGSDEELKSALIYVNMESQAIKAQKVADKENKLKSANRRTRQEANTFYEWEAADTSKRQQEEKDALNKIRDKKIARGLGNGIQLPASISDMADLILKNIKHLPSNPPASGAGGSSSSDPKNLQFMVEMIQSQGASLEKNVSNWYENFGGVSWDMEITEGGETNFEISEKASSQSKEAFAQQCEVAAADAFSRLVSSGRGTSGLRGESIANFDFSEEGRRKALLNTPTPANSGSVGAQGGSLGGSWGEHMQGVRDGIASRLAWTLKVQPRGELALASALLDKSLESLPEEGADNIQRAAKLRALRDKYPLVPAVLNRDFVNGNASSRGPKTSEPNLASRTLYEAYVSDLDKDSADSGTYESAVDALTMSMAHVHTVAAMKQTDKQLSLPQEYLRRNAAKDAVSTTARTLSIVPRCTQQTIDNMTLVGDIREVGQSTGRANTIAERAQLKAAGKAAEKRANMVMLALRDAIFLRTNEASRKEALVGLVGLATGRLPTVTTVADRALKLVMNKIYTKSPELEAMVTAIAKDDLAEARRQCEEKFEDTQASIEQAKSEMAEDELKWLDEFAPIGELEKEIFARVKRSISLYLVLCLHNIELVGALLSAGSGERMSTFAKAFRHELPKFCNAAGKKWGEAVIAKSVAEQTGDAETPLLLALLDNLAPASATQLAPESLVEACLEIQKSRTVEGKAADLRFIVPIVSSLEREKLLEMLPDFAKAGPLVLGAALSRMRERLTRQYNQYRTEEPNMRGLTTCEQLVGLHELSIDIFESVKEYLNAIEVLYKNVEACTDRVLMAAFEHMSSKFANGTPLPKAFMRSVILSINEHHSLLAFICNTLLKRLAKNNIWETRDQWRGFMKAASILVTQDSPNSVPVVVSLEIEQFKEICAGECKPKLATIRAVLERLNKWDELDESKKAILSTA</sequence>
<dbReference type="InterPro" id="IPR032460">
    <property type="entry name" value="Symplekin/Pta1_N"/>
</dbReference>
<keyword evidence="4" id="KW-0175">Coiled coil</keyword>
<comment type="subcellular location">
    <subcellularLocation>
        <location evidence="1">Nucleus</location>
    </subcellularLocation>
</comment>
<organism evidence="8 9">
    <name type="scientific">Triparma strigata</name>
    <dbReference type="NCBI Taxonomy" id="1606541"/>
    <lineage>
        <taxon>Eukaryota</taxon>
        <taxon>Sar</taxon>
        <taxon>Stramenopiles</taxon>
        <taxon>Ochrophyta</taxon>
        <taxon>Bolidophyceae</taxon>
        <taxon>Parmales</taxon>
        <taxon>Triparmaceae</taxon>
        <taxon>Triparma</taxon>
    </lineage>
</organism>
<dbReference type="Pfam" id="PF12295">
    <property type="entry name" value="Symplekin_C"/>
    <property type="match status" value="1"/>
</dbReference>
<dbReference type="EMBL" id="BRXY01000340">
    <property type="protein sequence ID" value="GMH88242.1"/>
    <property type="molecule type" value="Genomic_DNA"/>
</dbReference>
<dbReference type="InterPro" id="IPR021850">
    <property type="entry name" value="Symplekin/Pta1"/>
</dbReference>
<dbReference type="PANTHER" id="PTHR15245:SF20">
    <property type="entry name" value="SYMPLEKIN"/>
    <property type="match status" value="1"/>
</dbReference>
<evidence type="ECO:0000256" key="4">
    <source>
        <dbReference type="SAM" id="Coils"/>
    </source>
</evidence>